<protein>
    <submittedName>
        <fullName evidence="3">Uncharacterized protein</fullName>
    </submittedName>
</protein>
<feature type="non-terminal residue" evidence="3">
    <location>
        <position position="248"/>
    </location>
</feature>
<dbReference type="EMBL" id="UINC01107046">
    <property type="protein sequence ID" value="SVC72131.1"/>
    <property type="molecule type" value="Genomic_DNA"/>
</dbReference>
<dbReference type="Pfam" id="PF23526">
    <property type="entry name" value="AprA_N"/>
    <property type="match status" value="1"/>
</dbReference>
<feature type="domain" description="AprA-like N-terminal" evidence="1">
    <location>
        <begin position="9"/>
        <end position="75"/>
    </location>
</feature>
<dbReference type="InterPro" id="IPR056394">
    <property type="entry name" value="AprA-like_N"/>
</dbReference>
<reference evidence="3" key="1">
    <citation type="submission" date="2018-05" db="EMBL/GenBank/DDBJ databases">
        <authorList>
            <person name="Lanie J.A."/>
            <person name="Ng W.-L."/>
            <person name="Kazmierczak K.M."/>
            <person name="Andrzejewski T.M."/>
            <person name="Davidsen T.M."/>
            <person name="Wayne K.J."/>
            <person name="Tettelin H."/>
            <person name="Glass J.I."/>
            <person name="Rusch D."/>
            <person name="Podicherti R."/>
            <person name="Tsui H.-C.T."/>
            <person name="Winkler M.E."/>
        </authorList>
    </citation>
    <scope>NUCLEOTIDE SEQUENCE</scope>
</reference>
<organism evidence="3">
    <name type="scientific">marine metagenome</name>
    <dbReference type="NCBI Taxonomy" id="408172"/>
    <lineage>
        <taxon>unclassified sequences</taxon>
        <taxon>metagenomes</taxon>
        <taxon>ecological metagenomes</taxon>
    </lineage>
</organism>
<name>A0A382PJM8_9ZZZZ</name>
<gene>
    <name evidence="3" type="ORF">METZ01_LOCUS324985</name>
</gene>
<feature type="domain" description="AprA winged helix" evidence="2">
    <location>
        <begin position="160"/>
        <end position="248"/>
    </location>
</feature>
<evidence type="ECO:0000259" key="1">
    <source>
        <dbReference type="Pfam" id="PF23526"/>
    </source>
</evidence>
<dbReference type="InterPro" id="IPR056395">
    <property type="entry name" value="WH_AprA"/>
</dbReference>
<evidence type="ECO:0000259" key="2">
    <source>
        <dbReference type="Pfam" id="PF23589"/>
    </source>
</evidence>
<dbReference type="AlphaFoldDB" id="A0A382PJM8"/>
<proteinExistence type="predicted"/>
<dbReference type="Pfam" id="PF23589">
    <property type="entry name" value="WHD_AprA"/>
    <property type="match status" value="1"/>
</dbReference>
<sequence length="248" mass="28554">MDKERKKQLRGILFQHLDGITLCSTIATFYNKGVTEFILKNKTFSIQEILSNYECNAGYMNVSLRLLASQGWLKREIIQDGEDVEFQLTDKGNIGLSHAPYYDTFNKFIPFLINIDKYLFDPNAKDIQDEFQNLQICLDTLNSNAPEPGSIKWDVSKHLEGLLVGPILVAFGMSDYFLESLENKSEINLESMGDKLPIMDSIFRLFIYLKWIVIKNNKNYFSEEGLFFIKRSTAYGVTVSYLPTFSQI</sequence>
<accession>A0A382PJM8</accession>
<evidence type="ECO:0000313" key="3">
    <source>
        <dbReference type="EMBL" id="SVC72131.1"/>
    </source>
</evidence>